<dbReference type="AlphaFoldDB" id="A0AAW6NLH5"/>
<sequence length="78" mass="8429">MKEQRREIINDSMQALHALAKLMPQLNAQCSPVEMLETINSALGANLSWVSVESADGPRVVCAGDVTCHAFNVADFLA</sequence>
<evidence type="ECO:0000313" key="1">
    <source>
        <dbReference type="EMBL" id="MDF3636684.1"/>
    </source>
</evidence>
<proteinExistence type="predicted"/>
<feature type="non-terminal residue" evidence="1">
    <location>
        <position position="78"/>
    </location>
</feature>
<evidence type="ECO:0000313" key="2">
    <source>
        <dbReference type="Proteomes" id="UP001215180"/>
    </source>
</evidence>
<protein>
    <submittedName>
        <fullName evidence="1">Sensor domain-containing diguanylate cyclase</fullName>
    </submittedName>
</protein>
<name>A0AAW6NLH5_ENTCL</name>
<reference evidence="1" key="1">
    <citation type="submission" date="2023-03" db="EMBL/GenBank/DDBJ databases">
        <title>A Study on Prevalence and Characterization of Enterobacter cloacae strains in China.</title>
        <authorList>
            <person name="Zheng Z."/>
        </authorList>
    </citation>
    <scope>NUCLEOTIDE SEQUENCE</scope>
    <source>
        <strain evidence="1">EC77</strain>
    </source>
</reference>
<comment type="caution">
    <text evidence="1">The sequence shown here is derived from an EMBL/GenBank/DDBJ whole genome shotgun (WGS) entry which is preliminary data.</text>
</comment>
<organism evidence="1 2">
    <name type="scientific">Enterobacter cloacae</name>
    <dbReference type="NCBI Taxonomy" id="550"/>
    <lineage>
        <taxon>Bacteria</taxon>
        <taxon>Pseudomonadati</taxon>
        <taxon>Pseudomonadota</taxon>
        <taxon>Gammaproteobacteria</taxon>
        <taxon>Enterobacterales</taxon>
        <taxon>Enterobacteriaceae</taxon>
        <taxon>Enterobacter</taxon>
        <taxon>Enterobacter cloacae complex</taxon>
    </lineage>
</organism>
<gene>
    <name evidence="1" type="ORF">P3S46_05595</name>
</gene>
<accession>A0AAW6NLH5</accession>
<dbReference type="Proteomes" id="UP001215180">
    <property type="component" value="Unassembled WGS sequence"/>
</dbReference>
<dbReference type="EMBL" id="JARJGR010000726">
    <property type="protein sequence ID" value="MDF3636684.1"/>
    <property type="molecule type" value="Genomic_DNA"/>
</dbReference>